<feature type="region of interest" description="Disordered" evidence="1">
    <location>
        <begin position="185"/>
        <end position="219"/>
    </location>
</feature>
<feature type="compositionally biased region" description="Acidic residues" evidence="1">
    <location>
        <begin position="101"/>
        <end position="111"/>
    </location>
</feature>
<evidence type="ECO:0000313" key="2">
    <source>
        <dbReference type="EMBL" id="KIN03746.1"/>
    </source>
</evidence>
<protein>
    <submittedName>
        <fullName evidence="2">Uncharacterized protein</fullName>
    </submittedName>
</protein>
<feature type="compositionally biased region" description="Polar residues" evidence="1">
    <location>
        <begin position="79"/>
        <end position="90"/>
    </location>
</feature>
<name>A0A0C3H6E4_OIDMZ</name>
<dbReference type="EMBL" id="KN832873">
    <property type="protein sequence ID" value="KIN03746.1"/>
    <property type="molecule type" value="Genomic_DNA"/>
</dbReference>
<keyword evidence="3" id="KW-1185">Reference proteome</keyword>
<proteinExistence type="predicted"/>
<evidence type="ECO:0000256" key="1">
    <source>
        <dbReference type="SAM" id="MobiDB-lite"/>
    </source>
</evidence>
<dbReference type="Proteomes" id="UP000054321">
    <property type="component" value="Unassembled WGS sequence"/>
</dbReference>
<dbReference type="HOGENOM" id="CLU_087072_0_0_1"/>
<feature type="region of interest" description="Disordered" evidence="1">
    <location>
        <begin position="1"/>
        <end position="20"/>
    </location>
</feature>
<evidence type="ECO:0000313" key="3">
    <source>
        <dbReference type="Proteomes" id="UP000054321"/>
    </source>
</evidence>
<dbReference type="OrthoDB" id="5419162at2759"/>
<dbReference type="AlphaFoldDB" id="A0A0C3H6E4"/>
<feature type="compositionally biased region" description="Polar residues" evidence="1">
    <location>
        <begin position="204"/>
        <end position="214"/>
    </location>
</feature>
<gene>
    <name evidence="2" type="ORF">OIDMADRAFT_18015</name>
</gene>
<reference evidence="2 3" key="1">
    <citation type="submission" date="2014-04" db="EMBL/GenBank/DDBJ databases">
        <authorList>
            <consortium name="DOE Joint Genome Institute"/>
            <person name="Kuo A."/>
            <person name="Martino E."/>
            <person name="Perotto S."/>
            <person name="Kohler A."/>
            <person name="Nagy L.G."/>
            <person name="Floudas D."/>
            <person name="Copeland A."/>
            <person name="Barry K.W."/>
            <person name="Cichocki N."/>
            <person name="Veneault-Fourrey C."/>
            <person name="LaButti K."/>
            <person name="Lindquist E.A."/>
            <person name="Lipzen A."/>
            <person name="Lundell T."/>
            <person name="Morin E."/>
            <person name="Murat C."/>
            <person name="Sun H."/>
            <person name="Tunlid A."/>
            <person name="Henrissat B."/>
            <person name="Grigoriev I.V."/>
            <person name="Hibbett D.S."/>
            <person name="Martin F."/>
            <person name="Nordberg H.P."/>
            <person name="Cantor M.N."/>
            <person name="Hua S.X."/>
        </authorList>
    </citation>
    <scope>NUCLEOTIDE SEQUENCE [LARGE SCALE GENOMIC DNA]</scope>
    <source>
        <strain evidence="2 3">Zn</strain>
    </source>
</reference>
<accession>A0A0C3H6E4</accession>
<dbReference type="InParanoid" id="A0A0C3H6E4"/>
<reference evidence="3" key="2">
    <citation type="submission" date="2015-01" db="EMBL/GenBank/DDBJ databases">
        <title>Evolutionary Origins and Diversification of the Mycorrhizal Mutualists.</title>
        <authorList>
            <consortium name="DOE Joint Genome Institute"/>
            <consortium name="Mycorrhizal Genomics Consortium"/>
            <person name="Kohler A."/>
            <person name="Kuo A."/>
            <person name="Nagy L.G."/>
            <person name="Floudas D."/>
            <person name="Copeland A."/>
            <person name="Barry K.W."/>
            <person name="Cichocki N."/>
            <person name="Veneault-Fourrey C."/>
            <person name="LaButti K."/>
            <person name="Lindquist E.A."/>
            <person name="Lipzen A."/>
            <person name="Lundell T."/>
            <person name="Morin E."/>
            <person name="Murat C."/>
            <person name="Riley R."/>
            <person name="Ohm R."/>
            <person name="Sun H."/>
            <person name="Tunlid A."/>
            <person name="Henrissat B."/>
            <person name="Grigoriev I.V."/>
            <person name="Hibbett D.S."/>
            <person name="Martin F."/>
        </authorList>
    </citation>
    <scope>NUCLEOTIDE SEQUENCE [LARGE SCALE GENOMIC DNA]</scope>
    <source>
        <strain evidence="3">Zn</strain>
    </source>
</reference>
<feature type="region of interest" description="Disordered" evidence="1">
    <location>
        <begin position="51"/>
        <end position="128"/>
    </location>
</feature>
<sequence length="264" mass="28639">MDHEYGGSSEEDPEAQAMAAAMGFSSFGTQKPATKKRKFNMAIDAYVEGDELASLDKGGKKGQGSGGNTVPLGKARAFGSSSTAIHNSAEQDAPKEKNQDEIDLQVLDDDDGPKYMDTSMAPPIESGNYEQRHAPEISQSPLGVSEEEAREVQARIDALLSSISTQQPDEGIHPLAQDQSSSRTFNDMSFMLGGPPPPSRNRFNDASSVATSSRPGEKSQRNLKWYVGYYDPSFIENPWKLLEEAKGLAPLGRWPDIQGARAVR</sequence>
<organism evidence="2 3">
    <name type="scientific">Oidiodendron maius (strain Zn)</name>
    <dbReference type="NCBI Taxonomy" id="913774"/>
    <lineage>
        <taxon>Eukaryota</taxon>
        <taxon>Fungi</taxon>
        <taxon>Dikarya</taxon>
        <taxon>Ascomycota</taxon>
        <taxon>Pezizomycotina</taxon>
        <taxon>Leotiomycetes</taxon>
        <taxon>Leotiomycetes incertae sedis</taxon>
        <taxon>Myxotrichaceae</taxon>
        <taxon>Oidiodendron</taxon>
    </lineage>
</organism>